<dbReference type="SUPFAM" id="SSF47598">
    <property type="entry name" value="Ribbon-helix-helix"/>
    <property type="match status" value="1"/>
</dbReference>
<name>A0ABX1U0Z4_9PROT</name>
<sequence>MKKKLPRLPTDKAAEDFVATADLTDYDLSRMTPMRFEFQPKDRSITMRLSESLFAAIREEADRSGMPYQRFIRKALEEAVHQPSGT</sequence>
<protein>
    <recommendedName>
        <fullName evidence="3">CopG family transcriptional regulator</fullName>
    </recommendedName>
</protein>
<evidence type="ECO:0000313" key="2">
    <source>
        <dbReference type="Proteomes" id="UP000749010"/>
    </source>
</evidence>
<reference evidence="1 2" key="1">
    <citation type="submission" date="2019-03" db="EMBL/GenBank/DDBJ databases">
        <title>Metabolic reconstructions from genomes of highly enriched 'Candidatus Accumulibacter' and 'Candidatus Competibacter' bioreactor populations.</title>
        <authorList>
            <person name="Annavajhala M.K."/>
            <person name="Welles L."/>
            <person name="Abbas B."/>
            <person name="Sorokin D."/>
            <person name="Park H."/>
            <person name="Van Loosdrecht M."/>
            <person name="Chandran K."/>
        </authorList>
    </citation>
    <scope>NUCLEOTIDE SEQUENCE [LARGE SCALE GENOMIC DNA]</scope>
    <source>
        <strain evidence="1 2">SBR_S</strain>
    </source>
</reference>
<accession>A0ABX1U0Z4</accession>
<organism evidence="1 2">
    <name type="scientific">Candidatus Accumulibacter phosphatis</name>
    <dbReference type="NCBI Taxonomy" id="327160"/>
    <lineage>
        <taxon>Bacteria</taxon>
        <taxon>Pseudomonadati</taxon>
        <taxon>Pseudomonadota</taxon>
        <taxon>Betaproteobacteria</taxon>
        <taxon>Candidatus Accumulibacter</taxon>
    </lineage>
</organism>
<evidence type="ECO:0008006" key="3">
    <source>
        <dbReference type="Google" id="ProtNLM"/>
    </source>
</evidence>
<dbReference type="InterPro" id="IPR010985">
    <property type="entry name" value="Ribbon_hlx_hlx"/>
</dbReference>
<dbReference type="Pfam" id="PF12441">
    <property type="entry name" value="CopG_antitoxin"/>
    <property type="match status" value="1"/>
</dbReference>
<evidence type="ECO:0000313" key="1">
    <source>
        <dbReference type="EMBL" id="NMQ30105.1"/>
    </source>
</evidence>
<comment type="caution">
    <text evidence="1">The sequence shown here is derived from an EMBL/GenBank/DDBJ whole genome shotgun (WGS) entry which is preliminary data.</text>
</comment>
<dbReference type="Proteomes" id="UP000749010">
    <property type="component" value="Unassembled WGS sequence"/>
</dbReference>
<dbReference type="InterPro" id="IPR022148">
    <property type="entry name" value="CopG_antitoxin"/>
</dbReference>
<gene>
    <name evidence="1" type="ORF">E4Q23_21525</name>
</gene>
<proteinExistence type="predicted"/>
<dbReference type="RefSeq" id="WP_211203896.1">
    <property type="nucleotide sequence ID" value="NZ_SPMY01000109.1"/>
</dbReference>
<keyword evidence="2" id="KW-1185">Reference proteome</keyword>
<dbReference type="EMBL" id="SPMY01000109">
    <property type="protein sequence ID" value="NMQ30105.1"/>
    <property type="molecule type" value="Genomic_DNA"/>
</dbReference>